<reference evidence="13 14" key="1">
    <citation type="journal article" date="2013" name="Curr. Biol.">
        <title>The Genome of the Foraminiferan Reticulomyxa filosa.</title>
        <authorList>
            <person name="Glockner G."/>
            <person name="Hulsmann N."/>
            <person name="Schleicher M."/>
            <person name="Noegel A.A."/>
            <person name="Eichinger L."/>
            <person name="Gallinger C."/>
            <person name="Pawlowski J."/>
            <person name="Sierra R."/>
            <person name="Euteneuer U."/>
            <person name="Pillet L."/>
            <person name="Moustafa A."/>
            <person name="Platzer M."/>
            <person name="Groth M."/>
            <person name="Szafranski K."/>
            <person name="Schliwa M."/>
        </authorList>
    </citation>
    <scope>NUCLEOTIDE SEQUENCE [LARGE SCALE GENOMIC DNA]</scope>
</reference>
<dbReference type="NCBIfam" id="TIGR01525">
    <property type="entry name" value="ATPase-IB_hvy"/>
    <property type="match status" value="1"/>
</dbReference>
<comment type="subcellular location">
    <subcellularLocation>
        <location evidence="1">Membrane</location>
        <topology evidence="1">Multi-pass membrane protein</topology>
    </subcellularLocation>
</comment>
<dbReference type="GO" id="GO:0016887">
    <property type="term" value="F:ATP hydrolysis activity"/>
    <property type="evidence" value="ECO:0007669"/>
    <property type="project" value="InterPro"/>
</dbReference>
<keyword evidence="7" id="KW-1278">Translocase</keyword>
<dbReference type="PRINTS" id="PR00119">
    <property type="entry name" value="CATATPASE"/>
</dbReference>
<comment type="caution">
    <text evidence="13">The sequence shown here is derived from an EMBL/GenBank/DDBJ whole genome shotgun (WGS) entry which is preliminary data.</text>
</comment>
<dbReference type="AlphaFoldDB" id="X6NV02"/>
<dbReference type="SUPFAM" id="SSF81665">
    <property type="entry name" value="Calcium ATPase, transmembrane domain M"/>
    <property type="match status" value="1"/>
</dbReference>
<dbReference type="InterPro" id="IPR023299">
    <property type="entry name" value="ATPase_P-typ_cyto_dom_N"/>
</dbReference>
<dbReference type="Gene3D" id="3.40.1110.10">
    <property type="entry name" value="Calcium-transporting ATPase, cytoplasmic domain N"/>
    <property type="match status" value="1"/>
</dbReference>
<feature type="transmembrane region" description="Helical" evidence="10">
    <location>
        <begin position="487"/>
        <end position="508"/>
    </location>
</feature>
<dbReference type="InterPro" id="IPR008250">
    <property type="entry name" value="ATPase_P-typ_transduc_dom_A_sf"/>
</dbReference>
<feature type="domain" description="P-type ATPase A" evidence="12">
    <location>
        <begin position="384"/>
        <end position="467"/>
    </location>
</feature>
<feature type="transmembrane region" description="Helical" evidence="10">
    <location>
        <begin position="152"/>
        <end position="174"/>
    </location>
</feature>
<sequence length="930" mass="104214">SNEVTIKISGLSSESSSKLREKLLEYEGIISVKIHDQYNNKSSVPKQATNNCEDMWDALWQRVQMKVWSGSLQERSIDATAILEPDVEVDASKVVYFAIAFDKEITGLRHIKAYIECQCGLECHLLYDSMDITQRNLDMQQNRAREQQKWKLLIGFSLFFSIPAFLLGMVLPLISKGFQTAFAEQIVTGCSIGDLVMFLLVTPVQFGPPGLLFLRGAYKSLSKAKTANMDVLVTLATFTSYFFSCISVLICIADQAANSSQTMFDTSSTLITVILLGKYMETIAKGKTSEALDKLMDLQVRRFQKKKNCSHKIHTIIYIIFFTFGFNLYTYMPTCLHAYIHISHLVTKYPSEWITKKRENKEEEEEKKPMEEKEKEKKKKMKENPRLLQVGDIVEVKRGEKIPMDGVVVKGESQVDESLITGESLAVKKTVGDEVIGATVNVSTTLYFRVTKTGSETMLSKIIQLVESAQTTKAPVQKLADNIATKFVPAVIFASTTVLILWIMLFYYNVVHTQQLMGVMGDSQSNNESQSHSMSSSSFTIHSKVFYSVMFSISVLVISCPCALGLATPTAVMVGTGKAAEFGVLFKSGEPLERAGQVTCIVFDKTGTLTQGKMQVVKVLMDCEKIHTLFTDKNNNARDAQHIKILTQWLWKMIYSCQCQSDHVIAHAICTFFESIFPDQKNTSLLCQSFEAQTGLGVHGVFHLSADPNSAAYEVNLNLFYLFIYLFFETLLSVQISSILKTDLTQYLTRLRKSGFTVVFVSLNRTLVCAIAVADTIKPESKQVIHTLQSMYHVDCWMITGDHTLNSYVIADQIGIHRSRVRAQVQPKDKQFIVQQLQKQYVHIHYHIEGEGKKRHIVAFVGDGINDSPSLAAADVGIAIGAGTDVAIASASVVLMRSNLLDILEVITISRLTLRKIWQNFGWALIYNVQ</sequence>
<dbReference type="OrthoDB" id="432719at2759"/>
<evidence type="ECO:0000256" key="9">
    <source>
        <dbReference type="ARBA" id="ARBA00023136"/>
    </source>
</evidence>
<dbReference type="GO" id="GO:0005524">
    <property type="term" value="F:ATP binding"/>
    <property type="evidence" value="ECO:0007669"/>
    <property type="project" value="UniProtKB-UniRule"/>
</dbReference>
<feature type="transmembrane region" description="Helical" evidence="10">
    <location>
        <begin position="231"/>
        <end position="253"/>
    </location>
</feature>
<dbReference type="InterPro" id="IPR001757">
    <property type="entry name" value="P_typ_ATPase"/>
</dbReference>
<evidence type="ECO:0000256" key="4">
    <source>
        <dbReference type="ARBA" id="ARBA00022723"/>
    </source>
</evidence>
<feature type="transmembrane region" description="Helical" evidence="10">
    <location>
        <begin position="719"/>
        <end position="740"/>
    </location>
</feature>
<gene>
    <name evidence="13" type="ORF">RFI_07491</name>
</gene>
<dbReference type="InterPro" id="IPR023214">
    <property type="entry name" value="HAD_sf"/>
</dbReference>
<dbReference type="Gene3D" id="3.40.50.1000">
    <property type="entry name" value="HAD superfamily/HAD-like"/>
    <property type="match status" value="1"/>
</dbReference>
<dbReference type="PRINTS" id="PR00120">
    <property type="entry name" value="HATPASE"/>
</dbReference>
<dbReference type="FunFam" id="2.70.150.10:FF:000002">
    <property type="entry name" value="Copper-transporting ATPase 1, putative"/>
    <property type="match status" value="1"/>
</dbReference>
<proteinExistence type="inferred from homology"/>
<feature type="non-terminal residue" evidence="13">
    <location>
        <position position="1"/>
    </location>
</feature>
<dbReference type="GO" id="GO:0043682">
    <property type="term" value="F:P-type divalent copper transporter activity"/>
    <property type="evidence" value="ECO:0007669"/>
    <property type="project" value="TreeGrafter"/>
</dbReference>
<evidence type="ECO:0000313" key="14">
    <source>
        <dbReference type="Proteomes" id="UP000023152"/>
    </source>
</evidence>
<evidence type="ECO:0000256" key="5">
    <source>
        <dbReference type="ARBA" id="ARBA00022741"/>
    </source>
</evidence>
<dbReference type="PANTHER" id="PTHR43520:SF32">
    <property type="entry name" value="COPPER RESISTANCE P-TYPE ATPASE (EUROFUNG)"/>
    <property type="match status" value="1"/>
</dbReference>
<keyword evidence="6 10" id="KW-0067">ATP-binding</keyword>
<evidence type="ECO:0000313" key="13">
    <source>
        <dbReference type="EMBL" id="ETO29629.1"/>
    </source>
</evidence>
<feature type="compositionally biased region" description="Basic and acidic residues" evidence="11">
    <location>
        <begin position="358"/>
        <end position="375"/>
    </location>
</feature>
<dbReference type="InterPro" id="IPR023298">
    <property type="entry name" value="ATPase_P-typ_TM_dom_sf"/>
</dbReference>
<dbReference type="SFLD" id="SFLDS00003">
    <property type="entry name" value="Haloacid_Dehalogenase"/>
    <property type="match status" value="1"/>
</dbReference>
<dbReference type="Proteomes" id="UP000023152">
    <property type="component" value="Unassembled WGS sequence"/>
</dbReference>
<dbReference type="GO" id="GO:0005507">
    <property type="term" value="F:copper ion binding"/>
    <property type="evidence" value="ECO:0007669"/>
    <property type="project" value="TreeGrafter"/>
</dbReference>
<keyword evidence="9 10" id="KW-0472">Membrane</keyword>
<dbReference type="Pfam" id="PF00702">
    <property type="entry name" value="Hydrolase"/>
    <property type="match status" value="1"/>
</dbReference>
<dbReference type="SFLD" id="SFLDG00002">
    <property type="entry name" value="C1.7:_P-type_atpase_like"/>
    <property type="match status" value="1"/>
</dbReference>
<keyword evidence="5 10" id="KW-0547">Nucleotide-binding</keyword>
<evidence type="ECO:0000256" key="10">
    <source>
        <dbReference type="RuleBase" id="RU362081"/>
    </source>
</evidence>
<dbReference type="InterPro" id="IPR059000">
    <property type="entry name" value="ATPase_P-type_domA"/>
</dbReference>
<feature type="transmembrane region" description="Helical" evidence="10">
    <location>
        <begin position="545"/>
        <end position="567"/>
    </location>
</feature>
<evidence type="ECO:0000256" key="2">
    <source>
        <dbReference type="ARBA" id="ARBA00006024"/>
    </source>
</evidence>
<feature type="transmembrane region" description="Helical" evidence="10">
    <location>
        <begin position="315"/>
        <end position="332"/>
    </location>
</feature>
<evidence type="ECO:0000256" key="1">
    <source>
        <dbReference type="ARBA" id="ARBA00004141"/>
    </source>
</evidence>
<dbReference type="InterPro" id="IPR027256">
    <property type="entry name" value="P-typ_ATPase_IB"/>
</dbReference>
<keyword evidence="14" id="KW-1185">Reference proteome</keyword>
<dbReference type="SFLD" id="SFLDF00027">
    <property type="entry name" value="p-type_atpase"/>
    <property type="match status" value="1"/>
</dbReference>
<dbReference type="InterPro" id="IPR018303">
    <property type="entry name" value="ATPase_P-typ_P_site"/>
</dbReference>
<feature type="region of interest" description="Disordered" evidence="11">
    <location>
        <begin position="358"/>
        <end position="382"/>
    </location>
</feature>
<dbReference type="Pfam" id="PF00122">
    <property type="entry name" value="E1-E2_ATPase"/>
    <property type="match status" value="1"/>
</dbReference>
<dbReference type="NCBIfam" id="TIGR01494">
    <property type="entry name" value="ATPase_P-type"/>
    <property type="match status" value="3"/>
</dbReference>
<dbReference type="GO" id="GO:0055070">
    <property type="term" value="P:copper ion homeostasis"/>
    <property type="evidence" value="ECO:0007669"/>
    <property type="project" value="TreeGrafter"/>
</dbReference>
<dbReference type="InterPro" id="IPR044492">
    <property type="entry name" value="P_typ_ATPase_HD_dom"/>
</dbReference>
<comment type="similarity">
    <text evidence="2 10">Belongs to the cation transport ATPase (P-type) (TC 3.A.3) family. Type IB subfamily.</text>
</comment>
<keyword evidence="4 10" id="KW-0479">Metal-binding</keyword>
<keyword evidence="3 10" id="KW-0812">Transmembrane</keyword>
<dbReference type="Gene3D" id="2.70.150.10">
    <property type="entry name" value="Calcium-transporting ATPase, cytoplasmic transduction domain A"/>
    <property type="match status" value="1"/>
</dbReference>
<evidence type="ECO:0000259" key="12">
    <source>
        <dbReference type="Pfam" id="PF00122"/>
    </source>
</evidence>
<organism evidence="13 14">
    <name type="scientific">Reticulomyxa filosa</name>
    <dbReference type="NCBI Taxonomy" id="46433"/>
    <lineage>
        <taxon>Eukaryota</taxon>
        <taxon>Sar</taxon>
        <taxon>Rhizaria</taxon>
        <taxon>Retaria</taxon>
        <taxon>Foraminifera</taxon>
        <taxon>Monothalamids</taxon>
        <taxon>Reticulomyxidae</taxon>
        <taxon>Reticulomyxa</taxon>
    </lineage>
</organism>
<evidence type="ECO:0000256" key="7">
    <source>
        <dbReference type="ARBA" id="ARBA00022967"/>
    </source>
</evidence>
<dbReference type="PROSITE" id="PS00154">
    <property type="entry name" value="ATPASE_E1_E2"/>
    <property type="match status" value="1"/>
</dbReference>
<name>X6NV02_RETFI</name>
<evidence type="ECO:0000256" key="3">
    <source>
        <dbReference type="ARBA" id="ARBA00022692"/>
    </source>
</evidence>
<dbReference type="GO" id="GO:0016020">
    <property type="term" value="C:membrane"/>
    <property type="evidence" value="ECO:0007669"/>
    <property type="project" value="UniProtKB-SubCell"/>
</dbReference>
<evidence type="ECO:0000256" key="11">
    <source>
        <dbReference type="SAM" id="MobiDB-lite"/>
    </source>
</evidence>
<dbReference type="InterPro" id="IPR036412">
    <property type="entry name" value="HAD-like_sf"/>
</dbReference>
<protein>
    <recommendedName>
        <fullName evidence="12">P-type ATPase A domain-containing protein</fullName>
    </recommendedName>
</protein>
<dbReference type="SUPFAM" id="SSF81653">
    <property type="entry name" value="Calcium ATPase, transduction domain A"/>
    <property type="match status" value="1"/>
</dbReference>
<accession>X6NV02</accession>
<evidence type="ECO:0000256" key="6">
    <source>
        <dbReference type="ARBA" id="ARBA00022840"/>
    </source>
</evidence>
<dbReference type="EMBL" id="ASPP01005941">
    <property type="protein sequence ID" value="ETO29629.1"/>
    <property type="molecule type" value="Genomic_DNA"/>
</dbReference>
<keyword evidence="8 10" id="KW-1133">Transmembrane helix</keyword>
<dbReference type="SUPFAM" id="SSF56784">
    <property type="entry name" value="HAD-like"/>
    <property type="match status" value="1"/>
</dbReference>
<dbReference type="PANTHER" id="PTHR43520">
    <property type="entry name" value="ATP7, ISOFORM B"/>
    <property type="match status" value="1"/>
</dbReference>
<evidence type="ECO:0000256" key="8">
    <source>
        <dbReference type="ARBA" id="ARBA00022989"/>
    </source>
</evidence>